<evidence type="ECO:0000256" key="4">
    <source>
        <dbReference type="ARBA" id="ARBA00022833"/>
    </source>
</evidence>
<evidence type="ECO:0000256" key="2">
    <source>
        <dbReference type="ARBA" id="ARBA00022723"/>
    </source>
</evidence>
<evidence type="ECO:0000256" key="5">
    <source>
        <dbReference type="ARBA" id="ARBA00023242"/>
    </source>
</evidence>
<gene>
    <name evidence="8" type="ORF">BSAL_82215</name>
</gene>
<dbReference type="InterPro" id="IPR019406">
    <property type="entry name" value="APLF_PBZ"/>
</dbReference>
<dbReference type="Gene3D" id="3.30.1740.10">
    <property type="entry name" value="Zinc finger, PARP-type"/>
    <property type="match status" value="1"/>
</dbReference>
<dbReference type="Pfam" id="PF00645">
    <property type="entry name" value="zf-PARP"/>
    <property type="match status" value="1"/>
</dbReference>
<dbReference type="GO" id="GO:0005634">
    <property type="term" value="C:nucleus"/>
    <property type="evidence" value="ECO:0007669"/>
    <property type="project" value="UniProtKB-SubCell"/>
</dbReference>
<dbReference type="GO" id="GO:0003677">
    <property type="term" value="F:DNA binding"/>
    <property type="evidence" value="ECO:0007669"/>
    <property type="project" value="InterPro"/>
</dbReference>
<evidence type="ECO:0000256" key="6">
    <source>
        <dbReference type="SAM" id="MobiDB-lite"/>
    </source>
</evidence>
<dbReference type="Proteomes" id="UP000051952">
    <property type="component" value="Unassembled WGS sequence"/>
</dbReference>
<protein>
    <submittedName>
        <fullName evidence="8">Zinc finger protein, putative</fullName>
    </submittedName>
</protein>
<evidence type="ECO:0000313" key="9">
    <source>
        <dbReference type="Proteomes" id="UP000051952"/>
    </source>
</evidence>
<evidence type="ECO:0000256" key="3">
    <source>
        <dbReference type="ARBA" id="ARBA00022771"/>
    </source>
</evidence>
<dbReference type="OrthoDB" id="429950at2759"/>
<dbReference type="Pfam" id="PF10283">
    <property type="entry name" value="zf-CCHH"/>
    <property type="match status" value="1"/>
</dbReference>
<dbReference type="VEuPathDB" id="TriTrypDB:BSAL_82215"/>
<sequence>MPPLRVEYAKSGRSRCCLKECSKMIEKGEVRVGTGIMMPGMDEPSYKWRHICCFTARQAKNAGGSVDSVEGLEDLSETDQKLILRMMKGELVNDHSLLGKTGTAGTAAAAVVASPKAKKAPAGDAVGAKPKKKARVEGGAADGGGYASDATDDYDVEETGTATVAVIKPLCPYGAGCFRKNPAHFAEYRHGDEADTTAAGGASPRTAEVVTIVAKKREAVAPGIASSVLPIATHVSVERAPAAVVSTLQPGEKKRCPHGALCFRTDAQHHADLLH</sequence>
<dbReference type="SUPFAM" id="SSF57716">
    <property type="entry name" value="Glucocorticoid receptor-like (DNA-binding domain)"/>
    <property type="match status" value="1"/>
</dbReference>
<dbReference type="InterPro" id="IPR001510">
    <property type="entry name" value="Znf_PARP"/>
</dbReference>
<keyword evidence="5" id="KW-0539">Nucleus</keyword>
<dbReference type="SMART" id="SM01336">
    <property type="entry name" value="zf-PARP"/>
    <property type="match status" value="1"/>
</dbReference>
<evidence type="ECO:0000256" key="1">
    <source>
        <dbReference type="ARBA" id="ARBA00004123"/>
    </source>
</evidence>
<evidence type="ECO:0000259" key="7">
    <source>
        <dbReference type="PROSITE" id="PS50064"/>
    </source>
</evidence>
<dbReference type="AlphaFoldDB" id="A0A0S4J2P2"/>
<feature type="domain" description="PARP-type" evidence="7">
    <location>
        <begin position="4"/>
        <end position="87"/>
    </location>
</feature>
<keyword evidence="2" id="KW-0479">Metal-binding</keyword>
<accession>A0A0S4J2P2</accession>
<dbReference type="GO" id="GO:0008270">
    <property type="term" value="F:zinc ion binding"/>
    <property type="evidence" value="ECO:0007669"/>
    <property type="project" value="UniProtKB-KW"/>
</dbReference>
<dbReference type="OMA" id="CCFTERQ"/>
<keyword evidence="3" id="KW-0863">Zinc-finger</keyword>
<organism evidence="8 9">
    <name type="scientific">Bodo saltans</name>
    <name type="common">Flagellated protozoan</name>
    <dbReference type="NCBI Taxonomy" id="75058"/>
    <lineage>
        <taxon>Eukaryota</taxon>
        <taxon>Discoba</taxon>
        <taxon>Euglenozoa</taxon>
        <taxon>Kinetoplastea</taxon>
        <taxon>Metakinetoplastina</taxon>
        <taxon>Eubodonida</taxon>
        <taxon>Bodonidae</taxon>
        <taxon>Bodo</taxon>
    </lineage>
</organism>
<dbReference type="EMBL" id="CYKH01000904">
    <property type="protein sequence ID" value="CUG62927.1"/>
    <property type="molecule type" value="Genomic_DNA"/>
</dbReference>
<reference evidence="9" key="1">
    <citation type="submission" date="2015-09" db="EMBL/GenBank/DDBJ databases">
        <authorList>
            <consortium name="Pathogen Informatics"/>
        </authorList>
    </citation>
    <scope>NUCLEOTIDE SEQUENCE [LARGE SCALE GENOMIC DNA]</scope>
    <source>
        <strain evidence="9">Lake Konstanz</strain>
    </source>
</reference>
<comment type="subcellular location">
    <subcellularLocation>
        <location evidence="1">Nucleus</location>
    </subcellularLocation>
</comment>
<proteinExistence type="predicted"/>
<keyword evidence="9" id="KW-1185">Reference proteome</keyword>
<keyword evidence="4" id="KW-0862">Zinc</keyword>
<name>A0A0S4J2P2_BODSA</name>
<evidence type="ECO:0000313" key="8">
    <source>
        <dbReference type="EMBL" id="CUG62927.1"/>
    </source>
</evidence>
<dbReference type="PROSITE" id="PS50064">
    <property type="entry name" value="ZF_PARP_2"/>
    <property type="match status" value="1"/>
</dbReference>
<dbReference type="InterPro" id="IPR036957">
    <property type="entry name" value="Znf_PARP_sf"/>
</dbReference>
<feature type="region of interest" description="Disordered" evidence="6">
    <location>
        <begin position="120"/>
        <end position="151"/>
    </location>
</feature>